<dbReference type="InterPro" id="IPR007197">
    <property type="entry name" value="rSAM"/>
</dbReference>
<gene>
    <name evidence="8" type="ORF">EC604_25945</name>
</gene>
<name>A0A5M9X0Z3_PAEAM</name>
<sequence length="396" mass="46301">MQPNSRVEMDDKSFEILKRTMRNVVIPHRERKLNPSFKMDMPEVVALKLTNRCNLRCKHCYQWNESGYHHDMDKTEQNMDMDLAVFQRVLEETHHTKSRLYLWGGEPLFHRDIRGILDLLEKDPRETTICTNAYLIEKFEDELCRISPHLELLIAIEGFEKEHDLIRGKGSFDKVMKQIDRLMELRKEGKFQGKISIHTVINDSMIGQLLPLMKFFEEKGIDLVLLCFPWYISHETSAEMDTFFQENFNWLHPMDQQHRSSWHAFKYHIKPEHIPALMMDLSAINEHTWKTRIRYQPGLDFDEIEDFVSGRSMTSRCASNCLALSTRADITPTGNVSACKFFSEFSVGNLHDQSLSDIWHSKAYDQIRTTLGKQLSPACSKCNVLYLHGSSSLTHI</sequence>
<dbReference type="OrthoDB" id="9810775at2"/>
<proteinExistence type="predicted"/>
<dbReference type="AlphaFoldDB" id="A0A5M9X0Z3"/>
<dbReference type="InterPro" id="IPR023885">
    <property type="entry name" value="4Fe4S-binding_SPASM_dom"/>
</dbReference>
<dbReference type="InterPro" id="IPR050377">
    <property type="entry name" value="Radical_SAM_PqqE_MftC-like"/>
</dbReference>
<evidence type="ECO:0000313" key="8">
    <source>
        <dbReference type="EMBL" id="KAA8787278.1"/>
    </source>
</evidence>
<reference evidence="8 9" key="1">
    <citation type="journal article" date="2019" name="J. Ind. Microbiol. Biotechnol.">
        <title>Paenibacillus amylolyticus 27C64 has a diverse set of carbohydrate-active enzymes and complete pectin deconstruction system.</title>
        <authorList>
            <person name="Keggi C."/>
            <person name="Doran-Peterson J."/>
        </authorList>
    </citation>
    <scope>NUCLEOTIDE SEQUENCE [LARGE SCALE GENOMIC DNA]</scope>
    <source>
        <strain evidence="8 9">27C64</strain>
    </source>
</reference>
<dbReference type="InterPro" id="IPR013785">
    <property type="entry name" value="Aldolase_TIM"/>
</dbReference>
<comment type="caution">
    <text evidence="8">The sequence shown here is derived from an EMBL/GenBank/DDBJ whole genome shotgun (WGS) entry which is preliminary data.</text>
</comment>
<dbReference type="SUPFAM" id="SSF102114">
    <property type="entry name" value="Radical SAM enzymes"/>
    <property type="match status" value="1"/>
</dbReference>
<protein>
    <submittedName>
        <fullName evidence="8">Radical SAM protein</fullName>
    </submittedName>
</protein>
<evidence type="ECO:0000313" key="9">
    <source>
        <dbReference type="Proteomes" id="UP000323664"/>
    </source>
</evidence>
<dbReference type="InterPro" id="IPR058240">
    <property type="entry name" value="rSAM_sf"/>
</dbReference>
<keyword evidence="2" id="KW-0004">4Fe-4S</keyword>
<evidence type="ECO:0000259" key="7">
    <source>
        <dbReference type="PROSITE" id="PS51918"/>
    </source>
</evidence>
<evidence type="ECO:0000256" key="2">
    <source>
        <dbReference type="ARBA" id="ARBA00022485"/>
    </source>
</evidence>
<dbReference type="Gene3D" id="3.20.20.70">
    <property type="entry name" value="Aldolase class I"/>
    <property type="match status" value="1"/>
</dbReference>
<dbReference type="InterPro" id="IPR034391">
    <property type="entry name" value="AdoMet-like_SPASM_containing"/>
</dbReference>
<evidence type="ECO:0000256" key="6">
    <source>
        <dbReference type="ARBA" id="ARBA00023014"/>
    </source>
</evidence>
<comment type="cofactor">
    <cofactor evidence="1">
        <name>[4Fe-4S] cluster</name>
        <dbReference type="ChEBI" id="CHEBI:49883"/>
    </cofactor>
</comment>
<dbReference type="GO" id="GO:0003824">
    <property type="term" value="F:catalytic activity"/>
    <property type="evidence" value="ECO:0007669"/>
    <property type="project" value="InterPro"/>
</dbReference>
<dbReference type="PANTHER" id="PTHR11228">
    <property type="entry name" value="RADICAL SAM DOMAIN PROTEIN"/>
    <property type="match status" value="1"/>
</dbReference>
<accession>A0A5M9X0Z3</accession>
<keyword evidence="5" id="KW-0408">Iron</keyword>
<keyword evidence="4" id="KW-0479">Metal-binding</keyword>
<evidence type="ECO:0000256" key="4">
    <source>
        <dbReference type="ARBA" id="ARBA00022723"/>
    </source>
</evidence>
<dbReference type="Pfam" id="PF04055">
    <property type="entry name" value="Radical_SAM"/>
    <property type="match status" value="1"/>
</dbReference>
<dbReference type="CDD" id="cd21109">
    <property type="entry name" value="SPASM"/>
    <property type="match status" value="1"/>
</dbReference>
<keyword evidence="6" id="KW-0411">Iron-sulfur</keyword>
<dbReference type="NCBIfam" id="TIGR04085">
    <property type="entry name" value="rSAM_more_4Fe4S"/>
    <property type="match status" value="1"/>
</dbReference>
<dbReference type="Pfam" id="PF13186">
    <property type="entry name" value="SPASM"/>
    <property type="match status" value="1"/>
</dbReference>
<dbReference type="SFLD" id="SFLDG01386">
    <property type="entry name" value="main_SPASM_domain-containing"/>
    <property type="match status" value="1"/>
</dbReference>
<dbReference type="PANTHER" id="PTHR11228:SF7">
    <property type="entry name" value="PQQA PEPTIDE CYCLASE"/>
    <property type="match status" value="1"/>
</dbReference>
<dbReference type="EMBL" id="RIAS01000020">
    <property type="protein sequence ID" value="KAA8787278.1"/>
    <property type="molecule type" value="Genomic_DNA"/>
</dbReference>
<dbReference type="RefSeq" id="WP_123066952.1">
    <property type="nucleotide sequence ID" value="NZ_RIAS01000020.1"/>
</dbReference>
<dbReference type="SFLD" id="SFLDG01067">
    <property type="entry name" value="SPASM/twitch_domain_containing"/>
    <property type="match status" value="2"/>
</dbReference>
<dbReference type="SFLD" id="SFLDS00029">
    <property type="entry name" value="Radical_SAM"/>
    <property type="match status" value="2"/>
</dbReference>
<evidence type="ECO:0000256" key="3">
    <source>
        <dbReference type="ARBA" id="ARBA00022691"/>
    </source>
</evidence>
<evidence type="ECO:0000256" key="5">
    <source>
        <dbReference type="ARBA" id="ARBA00023004"/>
    </source>
</evidence>
<keyword evidence="3" id="KW-0949">S-adenosyl-L-methionine</keyword>
<feature type="domain" description="Radical SAM core" evidence="7">
    <location>
        <begin position="39"/>
        <end position="264"/>
    </location>
</feature>
<organism evidence="8 9">
    <name type="scientific">Paenibacillus amylolyticus</name>
    <dbReference type="NCBI Taxonomy" id="1451"/>
    <lineage>
        <taxon>Bacteria</taxon>
        <taxon>Bacillati</taxon>
        <taxon>Bacillota</taxon>
        <taxon>Bacilli</taxon>
        <taxon>Bacillales</taxon>
        <taxon>Paenibacillaceae</taxon>
        <taxon>Paenibacillus</taxon>
    </lineage>
</organism>
<dbReference type="SFLD" id="SFLDG01387">
    <property type="entry name" value="BtrN-like_SPASM_domain_contain"/>
    <property type="match status" value="1"/>
</dbReference>
<dbReference type="Proteomes" id="UP000323664">
    <property type="component" value="Unassembled WGS sequence"/>
</dbReference>
<evidence type="ECO:0000256" key="1">
    <source>
        <dbReference type="ARBA" id="ARBA00001966"/>
    </source>
</evidence>
<dbReference type="PROSITE" id="PS51918">
    <property type="entry name" value="RADICAL_SAM"/>
    <property type="match status" value="1"/>
</dbReference>
<dbReference type="GO" id="GO:0051536">
    <property type="term" value="F:iron-sulfur cluster binding"/>
    <property type="evidence" value="ECO:0007669"/>
    <property type="project" value="UniProtKB-KW"/>
</dbReference>
<dbReference type="GO" id="GO:0046872">
    <property type="term" value="F:metal ion binding"/>
    <property type="evidence" value="ECO:0007669"/>
    <property type="project" value="UniProtKB-KW"/>
</dbReference>
<dbReference type="CDD" id="cd01335">
    <property type="entry name" value="Radical_SAM"/>
    <property type="match status" value="1"/>
</dbReference>